<dbReference type="EMBL" id="WAAO01000002">
    <property type="protein sequence ID" value="KAB1864198.1"/>
    <property type="molecule type" value="Genomic_DNA"/>
</dbReference>
<dbReference type="Proteomes" id="UP000478836">
    <property type="component" value="Unassembled WGS sequence"/>
</dbReference>
<gene>
    <name evidence="1" type="ORF">F6A08_08660</name>
</gene>
<reference evidence="2" key="1">
    <citation type="submission" date="2019-09" db="EMBL/GenBank/DDBJ databases">
        <title>Whole genome sequencing of Microbacterium maritypicum.</title>
        <authorList>
            <person name="Lenchi N."/>
        </authorList>
    </citation>
    <scope>NUCLEOTIDE SEQUENCE [LARGE SCALE GENOMIC DNA]</scope>
    <source>
        <strain evidence="2">G1</strain>
    </source>
</reference>
<name>A0ABQ6V498_9MICO</name>
<dbReference type="GeneID" id="77476521"/>
<comment type="caution">
    <text evidence="1">The sequence shown here is derived from an EMBL/GenBank/DDBJ whole genome shotgun (WGS) entry which is preliminary data.</text>
</comment>
<organism evidence="1 2">
    <name type="scientific">Microbacterium algeriense</name>
    <dbReference type="NCBI Taxonomy" id="2615184"/>
    <lineage>
        <taxon>Bacteria</taxon>
        <taxon>Bacillati</taxon>
        <taxon>Actinomycetota</taxon>
        <taxon>Actinomycetes</taxon>
        <taxon>Micrococcales</taxon>
        <taxon>Microbacteriaceae</taxon>
        <taxon>Microbacterium</taxon>
    </lineage>
</organism>
<keyword evidence="2" id="KW-1185">Reference proteome</keyword>
<accession>A0ABQ6V498</accession>
<evidence type="ECO:0000313" key="2">
    <source>
        <dbReference type="Proteomes" id="UP000478836"/>
    </source>
</evidence>
<proteinExistence type="predicted"/>
<protein>
    <submittedName>
        <fullName evidence="1">Uncharacterized protein</fullName>
    </submittedName>
</protein>
<sequence>MPLDEFYVYSPELDNYAEQLQIAKCVRAQGRDWPVPWQNTDFPQAENVNTTGLRLFTLDIARQWGYRLAPPADPESARLWEEFATTADAFFPDAELDEILLHCTDEVRTVDAEFTTTFDGVNYLSGLALQAEEVVLQDPAVIEATAQWRDCLEPLVSFSLRSIRDPWTEMPPRSAATAWGDTADGTGTPSAEEIAVAMADAECRDSSGLAGTKYERSWDEQQNLVDQNRDKLDRIREAAAERKAKLLTIVAENAPKAP</sequence>
<dbReference type="RefSeq" id="WP_151459254.1">
    <property type="nucleotide sequence ID" value="NZ_WAAO01000002.1"/>
</dbReference>
<evidence type="ECO:0000313" key="1">
    <source>
        <dbReference type="EMBL" id="KAB1864198.1"/>
    </source>
</evidence>